<dbReference type="PROSITE" id="PS51257">
    <property type="entry name" value="PROKAR_LIPOPROTEIN"/>
    <property type="match status" value="1"/>
</dbReference>
<accession>A0A7V8RBW4</accession>
<protein>
    <recommendedName>
        <fullName evidence="2">ABC-type uncharacterized transport system domain-containing protein</fullName>
    </recommendedName>
</protein>
<dbReference type="SUPFAM" id="SSF52317">
    <property type="entry name" value="Class I glutamine amidotransferase-like"/>
    <property type="match status" value="1"/>
</dbReference>
<feature type="signal peptide" evidence="1">
    <location>
        <begin position="1"/>
        <end position="20"/>
    </location>
</feature>
<reference evidence="3 4" key="1">
    <citation type="journal article" date="1994" name="Int. J. Syst. Bacteriol.">
        <title>Phylogenetic positions of novel aerobic, bacteriochlorophyll a-containing bacteria and description of Roseococcus thiosulfatophilus gen. nov., sp. nov., Erythromicrobium ramosum gen. nov., sp. nov., and Erythrobacter litoralis sp. nov.</title>
        <authorList>
            <person name="Yurkov V."/>
            <person name="Stackebrandt E."/>
            <person name="Holmes A."/>
            <person name="Fuerst J.A."/>
            <person name="Hugenholtz P."/>
            <person name="Golecki J."/>
            <person name="Gad'on N."/>
            <person name="Gorlenko V.M."/>
            <person name="Kompantseva E.I."/>
            <person name="Drews G."/>
        </authorList>
    </citation>
    <scope>NUCLEOTIDE SEQUENCE [LARGE SCALE GENOMIC DNA]</scope>
    <source>
        <strain evidence="3 4">KR-99</strain>
    </source>
</reference>
<dbReference type="AlphaFoldDB" id="A0A7V8RBW4"/>
<evidence type="ECO:0000313" key="3">
    <source>
        <dbReference type="EMBL" id="MBA1373616.1"/>
    </source>
</evidence>
<keyword evidence="1" id="KW-0732">Signal</keyword>
<gene>
    <name evidence="3" type="ORF">FG486_04645</name>
</gene>
<organism evidence="3 4">
    <name type="scientific">Sphingomonas ursincola</name>
    <dbReference type="NCBI Taxonomy" id="56361"/>
    <lineage>
        <taxon>Bacteria</taxon>
        <taxon>Pseudomonadati</taxon>
        <taxon>Pseudomonadota</taxon>
        <taxon>Alphaproteobacteria</taxon>
        <taxon>Sphingomonadales</taxon>
        <taxon>Sphingomonadaceae</taxon>
        <taxon>Sphingomonas</taxon>
    </lineage>
</organism>
<dbReference type="Pfam" id="PF09822">
    <property type="entry name" value="ABC_transp_aux"/>
    <property type="match status" value="1"/>
</dbReference>
<dbReference type="RefSeq" id="WP_181266611.1">
    <property type="nucleotide sequence ID" value="NZ_BAAAGB010000002.1"/>
</dbReference>
<proteinExistence type="predicted"/>
<feature type="chain" id="PRO_5031210866" description="ABC-type uncharacterized transport system domain-containing protein" evidence="1">
    <location>
        <begin position="21"/>
        <end position="258"/>
    </location>
</feature>
<evidence type="ECO:0000313" key="4">
    <source>
        <dbReference type="Proteomes" id="UP000589292"/>
    </source>
</evidence>
<comment type="caution">
    <text evidence="3">The sequence shown here is derived from an EMBL/GenBank/DDBJ whole genome shotgun (WGS) entry which is preliminary data.</text>
</comment>
<dbReference type="Proteomes" id="UP000589292">
    <property type="component" value="Unassembled WGS sequence"/>
</dbReference>
<name>A0A7V8RBW4_9SPHN</name>
<dbReference type="EMBL" id="VDES01000001">
    <property type="protein sequence ID" value="MBA1373616.1"/>
    <property type="molecule type" value="Genomic_DNA"/>
</dbReference>
<sequence length="258" mass="27095">MRTALALAAAALAAVACVPAASEPPDQRADPSPIIPSMPRQKIALMSSLPLVYGAGVDMAGVIAGKADPHPLHAALAAAHDLAVPDALDAAALKDMRLVILVQPRALDPGELVALDDFVRAGGRLLLFADPQLDWPHELGLADPRGPLRTSLISPLLRHWGLELQNTGIESVRLGKSRVLLVHPGQFGVLQGKSGDGSCRLAFDASVARCAIGRGRAVMVADADLLDPEILANRADSGSANQQFIHRLLLELMQEESG</sequence>
<keyword evidence="4" id="KW-1185">Reference proteome</keyword>
<dbReference type="InterPro" id="IPR029062">
    <property type="entry name" value="Class_I_gatase-like"/>
</dbReference>
<evidence type="ECO:0000259" key="2">
    <source>
        <dbReference type="Pfam" id="PF09822"/>
    </source>
</evidence>
<feature type="domain" description="ABC-type uncharacterised transport system" evidence="2">
    <location>
        <begin position="72"/>
        <end position="167"/>
    </location>
</feature>
<evidence type="ECO:0000256" key="1">
    <source>
        <dbReference type="SAM" id="SignalP"/>
    </source>
</evidence>
<dbReference type="InterPro" id="IPR019196">
    <property type="entry name" value="ABC_transp_unknown"/>
</dbReference>
<dbReference type="Gene3D" id="3.40.50.880">
    <property type="match status" value="1"/>
</dbReference>